<feature type="transmembrane region" description="Helical" evidence="1">
    <location>
        <begin position="6"/>
        <end position="28"/>
    </location>
</feature>
<evidence type="ECO:0008006" key="4">
    <source>
        <dbReference type="Google" id="ProtNLM"/>
    </source>
</evidence>
<protein>
    <recommendedName>
        <fullName evidence="4">YceG-like family protein</fullName>
    </recommendedName>
</protein>
<keyword evidence="3" id="KW-1185">Reference proteome</keyword>
<accession>A0A239A1H2</accession>
<proteinExistence type="predicted"/>
<dbReference type="AlphaFoldDB" id="A0A239A1H2"/>
<evidence type="ECO:0000313" key="3">
    <source>
        <dbReference type="Proteomes" id="UP000198304"/>
    </source>
</evidence>
<dbReference type="OrthoDB" id="1957962at2"/>
<keyword evidence="1" id="KW-1133">Transmembrane helix</keyword>
<dbReference type="RefSeq" id="WP_089281048.1">
    <property type="nucleotide sequence ID" value="NZ_FZOJ01000001.1"/>
</dbReference>
<dbReference type="EMBL" id="FZOJ01000001">
    <property type="protein sequence ID" value="SNR89242.1"/>
    <property type="molecule type" value="Genomic_DNA"/>
</dbReference>
<dbReference type="Gene3D" id="3.30.1490.480">
    <property type="entry name" value="Endolytic murein transglycosylase"/>
    <property type="match status" value="1"/>
</dbReference>
<name>A0A239A1H2_9FIRM</name>
<dbReference type="Proteomes" id="UP000198304">
    <property type="component" value="Unassembled WGS sequence"/>
</dbReference>
<evidence type="ECO:0000313" key="2">
    <source>
        <dbReference type="EMBL" id="SNR89242.1"/>
    </source>
</evidence>
<reference evidence="2 3" key="1">
    <citation type="submission" date="2017-06" db="EMBL/GenBank/DDBJ databases">
        <authorList>
            <person name="Kim H.J."/>
            <person name="Triplett B.A."/>
        </authorList>
    </citation>
    <scope>NUCLEOTIDE SEQUENCE [LARGE SCALE GENOMIC DNA]</scope>
    <source>
        <strain evidence="2 3">SCA</strain>
    </source>
</reference>
<organism evidence="2 3">
    <name type="scientific">Anaerovirgula multivorans</name>
    <dbReference type="NCBI Taxonomy" id="312168"/>
    <lineage>
        <taxon>Bacteria</taxon>
        <taxon>Bacillati</taxon>
        <taxon>Bacillota</taxon>
        <taxon>Clostridia</taxon>
        <taxon>Peptostreptococcales</taxon>
        <taxon>Natronincolaceae</taxon>
        <taxon>Anaerovirgula</taxon>
    </lineage>
</organism>
<keyword evidence="1" id="KW-0812">Transmembrane</keyword>
<gene>
    <name evidence="2" type="ORF">SAMN05446037_1001264</name>
</gene>
<evidence type="ECO:0000256" key="1">
    <source>
        <dbReference type="SAM" id="Phobius"/>
    </source>
</evidence>
<keyword evidence="1" id="KW-0472">Membrane</keyword>
<sequence length="156" mass="17714">MKHFSIHSIAIGIGIGMVIAGIINILFINDSMNDIQSINNDPFVKIIKQNETTNDSEKSHIDGIDNNIIEESNIDNSDEMKNVDSNKAYKEVYIRKGMTSEEIAQLLEEKEIILSRDEFIYVANNLQMTGRLKYGLKRIPNESSIEDILEILVEIN</sequence>